<protein>
    <submittedName>
        <fullName evidence="1">Uncharacterized protein</fullName>
    </submittedName>
</protein>
<dbReference type="OrthoDB" id="688827at2759"/>
<sequence length="286" mass="31623">MGSAAARPHEDSCFIYATGKIDAKVERFSNHSFLAWEVDIPAGREKYDANRFADDFRTFFGLNYMTHLQDPENIPKVMWLTVANPDPVQDSINIPWVQAEPYDSTVAGVNQPHCRSFEWRLGVPDGEDVRAPPLDARACNQRTQRCRGHVDDDERGNEDYYQQRRRSARSIWARMGCKEGMNVHCAGARGRNTSADSSGHRRHCCPQHGASNIFSACVGRHSARLAAKNPDGKGASTLALQVLAKKLGVASNSLESNSQKLGTLFKQQLSPSAVRAIRELVALGGD</sequence>
<organism evidence="1 2">
    <name type="scientific">Zizania palustris</name>
    <name type="common">Northern wild rice</name>
    <dbReference type="NCBI Taxonomy" id="103762"/>
    <lineage>
        <taxon>Eukaryota</taxon>
        <taxon>Viridiplantae</taxon>
        <taxon>Streptophyta</taxon>
        <taxon>Embryophyta</taxon>
        <taxon>Tracheophyta</taxon>
        <taxon>Spermatophyta</taxon>
        <taxon>Magnoliopsida</taxon>
        <taxon>Liliopsida</taxon>
        <taxon>Poales</taxon>
        <taxon>Poaceae</taxon>
        <taxon>BOP clade</taxon>
        <taxon>Oryzoideae</taxon>
        <taxon>Oryzeae</taxon>
        <taxon>Zizaniinae</taxon>
        <taxon>Zizania</taxon>
    </lineage>
</organism>
<name>A0A8J5W2Q0_ZIZPA</name>
<accession>A0A8J5W2Q0</accession>
<reference evidence="1" key="1">
    <citation type="journal article" date="2021" name="bioRxiv">
        <title>Whole Genome Assembly and Annotation of Northern Wild Rice, Zizania palustris L., Supports a Whole Genome Duplication in the Zizania Genus.</title>
        <authorList>
            <person name="Haas M."/>
            <person name="Kono T."/>
            <person name="Macchietto M."/>
            <person name="Millas R."/>
            <person name="McGilp L."/>
            <person name="Shao M."/>
            <person name="Duquette J."/>
            <person name="Hirsch C.N."/>
            <person name="Kimball J."/>
        </authorList>
    </citation>
    <scope>NUCLEOTIDE SEQUENCE</scope>
    <source>
        <tissue evidence="1">Fresh leaf tissue</tissue>
    </source>
</reference>
<keyword evidence="2" id="KW-1185">Reference proteome</keyword>
<reference evidence="1" key="2">
    <citation type="submission" date="2021-02" db="EMBL/GenBank/DDBJ databases">
        <authorList>
            <person name="Kimball J.A."/>
            <person name="Haas M.W."/>
            <person name="Macchietto M."/>
            <person name="Kono T."/>
            <person name="Duquette J."/>
            <person name="Shao M."/>
        </authorList>
    </citation>
    <scope>NUCLEOTIDE SEQUENCE</scope>
    <source>
        <tissue evidence="1">Fresh leaf tissue</tissue>
    </source>
</reference>
<evidence type="ECO:0000313" key="2">
    <source>
        <dbReference type="Proteomes" id="UP000729402"/>
    </source>
</evidence>
<gene>
    <name evidence="1" type="ORF">GUJ93_ZPchr0006g41661</name>
</gene>
<dbReference type="EMBL" id="JAAALK010000283">
    <property type="protein sequence ID" value="KAG8071074.1"/>
    <property type="molecule type" value="Genomic_DNA"/>
</dbReference>
<dbReference type="Proteomes" id="UP000729402">
    <property type="component" value="Unassembled WGS sequence"/>
</dbReference>
<dbReference type="AlphaFoldDB" id="A0A8J5W2Q0"/>
<comment type="caution">
    <text evidence="1">The sequence shown here is derived from an EMBL/GenBank/DDBJ whole genome shotgun (WGS) entry which is preliminary data.</text>
</comment>
<evidence type="ECO:0000313" key="1">
    <source>
        <dbReference type="EMBL" id="KAG8071074.1"/>
    </source>
</evidence>
<proteinExistence type="predicted"/>